<evidence type="ECO:0000313" key="2">
    <source>
        <dbReference type="EMBL" id="ALG05215.1"/>
    </source>
</evidence>
<accession>A0A0N9HQ92</accession>
<evidence type="ECO:0000256" key="1">
    <source>
        <dbReference type="SAM" id="SignalP"/>
    </source>
</evidence>
<feature type="chain" id="PRO_5006035383" description="GLPGLI family protein" evidence="1">
    <location>
        <begin position="20"/>
        <end position="266"/>
    </location>
</feature>
<dbReference type="AlphaFoldDB" id="A0A0N9HQ92"/>
<name>A0A0N9HQ92_9BACT</name>
<evidence type="ECO:0008006" key="3">
    <source>
        <dbReference type="Google" id="ProtNLM"/>
    </source>
</evidence>
<protein>
    <recommendedName>
        <fullName evidence="3">GLPGLI family protein</fullName>
    </recommendedName>
</protein>
<proteinExistence type="predicted"/>
<dbReference type="EMBL" id="KT342854">
    <property type="protein sequence ID" value="ALG05215.1"/>
    <property type="molecule type" value="Genomic_DNA"/>
</dbReference>
<feature type="signal peptide" evidence="1">
    <location>
        <begin position="1"/>
        <end position="19"/>
    </location>
</feature>
<sequence>MKKIALLLLPALAFIQASAQKLPKIQEVSLRAPTNAKADGKATEWVKMQAYNPTVELYYTIANDDKKLYLVLQSKNEGMLAKLVNGGITFLVQTSGKKTDDGAVGAKFPYMEKGQTVGFGWNDDEEGNEKSLFAKAMSKRMAEKIKWIYTKGLLIKDGPIAIYNNEGILAGAALDSKGVYTCEMTFDLNILGLSTTSPAKFAYHITVNGPPNKYGSPLNLEKGGAVSKDGSPVTEAMVEMAKQMIQKQHTEAIGTTDFWGEYTLAK</sequence>
<reference evidence="2" key="1">
    <citation type="submission" date="2015-07" db="EMBL/GenBank/DDBJ databases">
        <title>Exploring the genomic information of specific uncultured soil bacteria through a new metagenomic library-based strategy.</title>
        <authorList>
            <person name="Liu Y."/>
            <person name="Zhang R."/>
        </authorList>
    </citation>
    <scope>NUCLEOTIDE SEQUENCE</scope>
</reference>
<organism evidence="2">
    <name type="scientific">uncultured bacterium 4C6</name>
    <dbReference type="NCBI Taxonomy" id="1701323"/>
    <lineage>
        <taxon>Bacteria</taxon>
        <taxon>environmental samples</taxon>
    </lineage>
</organism>
<keyword evidence="1" id="KW-0732">Signal</keyword>